<dbReference type="RefSeq" id="WP_155446283.1">
    <property type="nucleotide sequence ID" value="NZ_JAOQNR010000031.1"/>
</dbReference>
<protein>
    <submittedName>
        <fullName evidence="8">OmpA family protein</fullName>
    </submittedName>
</protein>
<evidence type="ECO:0000256" key="2">
    <source>
        <dbReference type="ARBA" id="ARBA00023136"/>
    </source>
</evidence>
<dbReference type="InterPro" id="IPR050330">
    <property type="entry name" value="Bact_OuterMem_StrucFunc"/>
</dbReference>
<evidence type="ECO:0000256" key="4">
    <source>
        <dbReference type="PROSITE-ProRule" id="PRU00473"/>
    </source>
</evidence>
<reference evidence="8 9" key="1">
    <citation type="submission" date="2019-11" db="EMBL/GenBank/DDBJ databases">
        <title>Whole-genome sequence of a Rhodoblastus acidophilus DSM 142.</title>
        <authorList>
            <person name="Kyndt J.A."/>
            <person name="Meyer T.E."/>
        </authorList>
    </citation>
    <scope>NUCLEOTIDE SEQUENCE [LARGE SCALE GENOMIC DNA]</scope>
    <source>
        <strain evidence="8 9">DSM 142</strain>
    </source>
</reference>
<dbReference type="PROSITE" id="PS51123">
    <property type="entry name" value="OMPA_2"/>
    <property type="match status" value="1"/>
</dbReference>
<keyword evidence="6" id="KW-0812">Transmembrane</keyword>
<dbReference type="Proteomes" id="UP000439113">
    <property type="component" value="Unassembled WGS sequence"/>
</dbReference>
<evidence type="ECO:0000313" key="9">
    <source>
        <dbReference type="Proteomes" id="UP000439113"/>
    </source>
</evidence>
<dbReference type="AlphaFoldDB" id="A0A6N8DRY6"/>
<feature type="transmembrane region" description="Helical" evidence="6">
    <location>
        <begin position="111"/>
        <end position="131"/>
    </location>
</feature>
<evidence type="ECO:0000259" key="7">
    <source>
        <dbReference type="PROSITE" id="PS51123"/>
    </source>
</evidence>
<dbReference type="PANTHER" id="PTHR30329">
    <property type="entry name" value="STATOR ELEMENT OF FLAGELLAR MOTOR COMPLEX"/>
    <property type="match status" value="1"/>
</dbReference>
<proteinExistence type="predicted"/>
<dbReference type="PANTHER" id="PTHR30329:SF21">
    <property type="entry name" value="LIPOPROTEIN YIAD-RELATED"/>
    <property type="match status" value="1"/>
</dbReference>
<dbReference type="GO" id="GO:0009279">
    <property type="term" value="C:cell outer membrane"/>
    <property type="evidence" value="ECO:0007669"/>
    <property type="project" value="UniProtKB-SubCell"/>
</dbReference>
<sequence>MLSILSHYWGWLVLFFIIGFLAALMAFSDAEDEETDAEVKLSDEANRRRIPLWFFPLAVLAVLGVIASLLGFVENVTAAWLTTGALAFFAFAGGALSGAFGGMSGLRWGPLLVAGLVWACSLFITPPAAWFPSEKPAEATAAAPAPAAKPDDAAVKAAAAKAEEEAKAAAVAAAAKAKAEADAKAAAAAKAEADAKAAAAAKAEAEAKAAAAAKAEEEARAAAAAKAEEEAKAAAAAKAEEEAKAAAAAAAAAAPKSVKQVAELKAAAIAAAKTLPAAGPLDLGQCQTALSGIVAKETIKFDAGSAKVSKASEALIAKIGATLARCPSGISVEVSGHTDTTGDAAKNKALSQTRADAVVALLKKKGATADQLTAVGYGSEKPLAVNDSDAGKAANRRIDFAVK</sequence>
<keyword evidence="3" id="KW-0998">Cell outer membrane</keyword>
<organism evidence="8 9">
    <name type="scientific">Rhodoblastus acidophilus</name>
    <name type="common">Rhodopseudomonas acidophila</name>
    <dbReference type="NCBI Taxonomy" id="1074"/>
    <lineage>
        <taxon>Bacteria</taxon>
        <taxon>Pseudomonadati</taxon>
        <taxon>Pseudomonadota</taxon>
        <taxon>Alphaproteobacteria</taxon>
        <taxon>Hyphomicrobiales</taxon>
        <taxon>Rhodoblastaceae</taxon>
        <taxon>Rhodoblastus</taxon>
    </lineage>
</organism>
<feature type="coiled-coil region" evidence="5">
    <location>
        <begin position="174"/>
        <end position="244"/>
    </location>
</feature>
<evidence type="ECO:0000256" key="3">
    <source>
        <dbReference type="ARBA" id="ARBA00023237"/>
    </source>
</evidence>
<dbReference type="InterPro" id="IPR036737">
    <property type="entry name" value="OmpA-like_sf"/>
</dbReference>
<dbReference type="Pfam" id="PF00691">
    <property type="entry name" value="OmpA"/>
    <property type="match status" value="1"/>
</dbReference>
<comment type="caution">
    <text evidence="8">The sequence shown here is derived from an EMBL/GenBank/DDBJ whole genome shotgun (WGS) entry which is preliminary data.</text>
</comment>
<dbReference type="Gene3D" id="3.30.1330.60">
    <property type="entry name" value="OmpA-like domain"/>
    <property type="match status" value="1"/>
</dbReference>
<feature type="transmembrane region" description="Helical" evidence="6">
    <location>
        <begin position="50"/>
        <end position="72"/>
    </location>
</feature>
<dbReference type="OrthoDB" id="5525824at2"/>
<dbReference type="CDD" id="cd07185">
    <property type="entry name" value="OmpA_C-like"/>
    <property type="match status" value="1"/>
</dbReference>
<name>A0A6N8DRY6_RHOAC</name>
<keyword evidence="6" id="KW-1133">Transmembrane helix</keyword>
<gene>
    <name evidence="8" type="ORF">GJ654_11380</name>
</gene>
<feature type="domain" description="OmpA-like" evidence="7">
    <location>
        <begin position="288"/>
        <end position="403"/>
    </location>
</feature>
<accession>A0A6N8DRY6</accession>
<dbReference type="InterPro" id="IPR006664">
    <property type="entry name" value="OMP_bac"/>
</dbReference>
<evidence type="ECO:0000313" key="8">
    <source>
        <dbReference type="EMBL" id="MTV31594.1"/>
    </source>
</evidence>
<evidence type="ECO:0000256" key="1">
    <source>
        <dbReference type="ARBA" id="ARBA00004442"/>
    </source>
</evidence>
<comment type="subcellular location">
    <subcellularLocation>
        <location evidence="1">Cell outer membrane</location>
    </subcellularLocation>
</comment>
<keyword evidence="5" id="KW-0175">Coiled coil</keyword>
<evidence type="ECO:0000256" key="5">
    <source>
        <dbReference type="SAM" id="Coils"/>
    </source>
</evidence>
<feature type="transmembrane region" description="Helical" evidence="6">
    <location>
        <begin position="6"/>
        <end position="27"/>
    </location>
</feature>
<dbReference type="EMBL" id="WNKS01000009">
    <property type="protein sequence ID" value="MTV31594.1"/>
    <property type="molecule type" value="Genomic_DNA"/>
</dbReference>
<dbReference type="PRINTS" id="PR01021">
    <property type="entry name" value="OMPADOMAIN"/>
</dbReference>
<dbReference type="SUPFAM" id="SSF103088">
    <property type="entry name" value="OmpA-like"/>
    <property type="match status" value="1"/>
</dbReference>
<evidence type="ECO:0000256" key="6">
    <source>
        <dbReference type="SAM" id="Phobius"/>
    </source>
</evidence>
<keyword evidence="2 4" id="KW-0472">Membrane</keyword>
<feature type="transmembrane region" description="Helical" evidence="6">
    <location>
        <begin position="78"/>
        <end position="99"/>
    </location>
</feature>
<dbReference type="InterPro" id="IPR006665">
    <property type="entry name" value="OmpA-like"/>
</dbReference>